<accession>A0A318JR25</accession>
<dbReference type="PROSITE" id="PS51898">
    <property type="entry name" value="TYR_RECOMBINASE"/>
    <property type="match status" value="1"/>
</dbReference>
<sequence length="446" mass="50904">MSQIDLEPGVPGKFSEPKWSESRQTYQIHCLVGEPFGDPTKVHASGKSKPKAVANLKKRVATWKPKAESLGVYSSNVTVEELCLAWLKLYEHDDKKRPQNAKHYRREINPATKGRGKHDKITISGSVLGKMKALEARPFHIRIHLEQMNGTAYKKARQKSILRNAFQMLVDDGLRDDNPVNSVPGNKGTRTKTVVNRSRVRTGVNPYFSDEPQPFTANEMNWYREAERDYFPRPLACRWFEQRYLDFTTLAYELAARPSEALAVRFDDIDFDLGEVAVTGTIVDTELRVHQVKSIVEQYGLPDDEIVYPRGWPDFDNEDVVCLAYRQPFTKTAKSMRTIKVGGDCMAMLRRRKIAAKPRHRLVLPSRTGKVVRSEQMSLTWAKIVRGTGLEWSTPRTLRSTRATRVAEKYKLPAARLILGHEENSPVTARHYVPDERMVVDLADAR</sequence>
<name>A0A318JR25_9NOCA</name>
<dbReference type="EMBL" id="QJKF01000027">
    <property type="protein sequence ID" value="PXX53420.1"/>
    <property type="molecule type" value="Genomic_DNA"/>
</dbReference>
<dbReference type="Gene3D" id="1.10.150.130">
    <property type="match status" value="1"/>
</dbReference>
<dbReference type="GO" id="GO:0003677">
    <property type="term" value="F:DNA binding"/>
    <property type="evidence" value="ECO:0007669"/>
    <property type="project" value="UniProtKB-KW"/>
</dbReference>
<dbReference type="InterPro" id="IPR002104">
    <property type="entry name" value="Integrase_catalytic"/>
</dbReference>
<keyword evidence="2" id="KW-0233">DNA recombination</keyword>
<dbReference type="Proteomes" id="UP000247569">
    <property type="component" value="Unassembled WGS sequence"/>
</dbReference>
<reference evidence="4 5" key="1">
    <citation type="submission" date="2018-05" db="EMBL/GenBank/DDBJ databases">
        <title>Genomic Encyclopedia of Type Strains, Phase IV (KMG-IV): sequencing the most valuable type-strain genomes for metagenomic binning, comparative biology and taxonomic classification.</title>
        <authorList>
            <person name="Goeker M."/>
        </authorList>
    </citation>
    <scope>NUCLEOTIDE SEQUENCE [LARGE SCALE GENOMIC DNA]</scope>
    <source>
        <strain evidence="4 5">DSM 44704</strain>
    </source>
</reference>
<comment type="caution">
    <text evidence="4">The sequence shown here is derived from an EMBL/GenBank/DDBJ whole genome shotgun (WGS) entry which is preliminary data.</text>
</comment>
<evidence type="ECO:0000256" key="2">
    <source>
        <dbReference type="ARBA" id="ARBA00023172"/>
    </source>
</evidence>
<dbReference type="SUPFAM" id="SSF56349">
    <property type="entry name" value="DNA breaking-rejoining enzymes"/>
    <property type="match status" value="1"/>
</dbReference>
<dbReference type="Gene3D" id="1.10.443.10">
    <property type="entry name" value="Intergrase catalytic core"/>
    <property type="match status" value="1"/>
</dbReference>
<evidence type="ECO:0000256" key="1">
    <source>
        <dbReference type="ARBA" id="ARBA00023125"/>
    </source>
</evidence>
<evidence type="ECO:0000313" key="4">
    <source>
        <dbReference type="EMBL" id="PXX53420.1"/>
    </source>
</evidence>
<dbReference type="GO" id="GO:0006310">
    <property type="term" value="P:DNA recombination"/>
    <property type="evidence" value="ECO:0007669"/>
    <property type="project" value="UniProtKB-KW"/>
</dbReference>
<dbReference type="RefSeq" id="WP_040743130.1">
    <property type="nucleotide sequence ID" value="NZ_QJKF01000027.1"/>
</dbReference>
<feature type="domain" description="Tyr recombinase" evidence="3">
    <location>
        <begin position="210"/>
        <end position="446"/>
    </location>
</feature>
<gene>
    <name evidence="4" type="ORF">DFR70_12731</name>
</gene>
<keyword evidence="5" id="KW-1185">Reference proteome</keyword>
<dbReference type="InterPro" id="IPR013762">
    <property type="entry name" value="Integrase-like_cat_sf"/>
</dbReference>
<proteinExistence type="predicted"/>
<dbReference type="InterPro" id="IPR010998">
    <property type="entry name" value="Integrase_recombinase_N"/>
</dbReference>
<dbReference type="AlphaFoldDB" id="A0A318JR25"/>
<organism evidence="4 5">
    <name type="scientific">Nocardia tenerifensis</name>
    <dbReference type="NCBI Taxonomy" id="228006"/>
    <lineage>
        <taxon>Bacteria</taxon>
        <taxon>Bacillati</taxon>
        <taxon>Actinomycetota</taxon>
        <taxon>Actinomycetes</taxon>
        <taxon>Mycobacteriales</taxon>
        <taxon>Nocardiaceae</taxon>
        <taxon>Nocardia</taxon>
    </lineage>
</organism>
<dbReference type="GO" id="GO:0015074">
    <property type="term" value="P:DNA integration"/>
    <property type="evidence" value="ECO:0007669"/>
    <property type="project" value="InterPro"/>
</dbReference>
<evidence type="ECO:0000259" key="3">
    <source>
        <dbReference type="PROSITE" id="PS51898"/>
    </source>
</evidence>
<evidence type="ECO:0000313" key="5">
    <source>
        <dbReference type="Proteomes" id="UP000247569"/>
    </source>
</evidence>
<protein>
    <submittedName>
        <fullName evidence="4">Phage integrase family protein</fullName>
    </submittedName>
</protein>
<keyword evidence="1" id="KW-0238">DNA-binding</keyword>
<dbReference type="InterPro" id="IPR011010">
    <property type="entry name" value="DNA_brk_join_enz"/>
</dbReference>